<evidence type="ECO:0000256" key="2">
    <source>
        <dbReference type="ARBA" id="ARBA00022692"/>
    </source>
</evidence>
<feature type="compositionally biased region" description="Pro residues" evidence="4">
    <location>
        <begin position="115"/>
        <end position="140"/>
    </location>
</feature>
<dbReference type="EMBL" id="CP017599">
    <property type="protein sequence ID" value="AOW99883.1"/>
    <property type="molecule type" value="Genomic_DNA"/>
</dbReference>
<accession>A0A1D8TQN3</accession>
<evidence type="ECO:0000259" key="5">
    <source>
        <dbReference type="Pfam" id="PF03865"/>
    </source>
</evidence>
<organism evidence="7 8">
    <name type="scientific">Moorena producens PAL-8-15-08-1</name>
    <dbReference type="NCBI Taxonomy" id="1458985"/>
    <lineage>
        <taxon>Bacteria</taxon>
        <taxon>Bacillati</taxon>
        <taxon>Cyanobacteriota</taxon>
        <taxon>Cyanophyceae</taxon>
        <taxon>Coleofasciculales</taxon>
        <taxon>Coleofasciculaceae</taxon>
        <taxon>Moorena</taxon>
    </lineage>
</organism>
<proteinExistence type="predicted"/>
<feature type="region of interest" description="Disordered" evidence="4">
    <location>
        <begin position="86"/>
        <end position="159"/>
    </location>
</feature>
<dbReference type="InterPro" id="IPR005565">
    <property type="entry name" value="Hemolysn_activator_HlyB_C"/>
</dbReference>
<dbReference type="InterPro" id="IPR013686">
    <property type="entry name" value="Polypept-transport_assoc_ShlB"/>
</dbReference>
<feature type="domain" description="Polypeptide-transport-associated ShlB-type" evidence="6">
    <location>
        <begin position="170"/>
        <end position="243"/>
    </location>
</feature>
<keyword evidence="3" id="KW-0998">Cell outer membrane</keyword>
<dbReference type="AlphaFoldDB" id="A0A1D8TQN3"/>
<evidence type="ECO:0000256" key="1">
    <source>
        <dbReference type="ARBA" id="ARBA00022452"/>
    </source>
</evidence>
<evidence type="ECO:0000313" key="8">
    <source>
        <dbReference type="Proteomes" id="UP000177870"/>
    </source>
</evidence>
<dbReference type="STRING" id="1458985.BJP34_10845"/>
<keyword evidence="1" id="KW-1134">Transmembrane beta strand</keyword>
<dbReference type="OrthoDB" id="596066at2"/>
<dbReference type="Gene3D" id="2.40.160.50">
    <property type="entry name" value="membrane protein fhac: a member of the omp85/tpsb transporter family"/>
    <property type="match status" value="1"/>
</dbReference>
<reference evidence="8" key="1">
    <citation type="submission" date="2016-10" db="EMBL/GenBank/DDBJ databases">
        <title>Comparative genomics uncovers the prolific and rare metabolic potential of the cyanobacterial genus Moorea.</title>
        <authorList>
            <person name="Leao T."/>
            <person name="Castelao G."/>
            <person name="Korobeynikov A."/>
            <person name="Monroe E.A."/>
            <person name="Podell S."/>
            <person name="Glukhov E."/>
            <person name="Allen E."/>
            <person name="Gerwick W.H."/>
            <person name="Gerwick L."/>
        </authorList>
    </citation>
    <scope>NUCLEOTIDE SEQUENCE [LARGE SCALE GENOMIC DNA]</scope>
    <source>
        <strain evidence="8">PAL-8-15-08-1</strain>
    </source>
</reference>
<dbReference type="PANTHER" id="PTHR34597">
    <property type="entry name" value="SLR1661 PROTEIN"/>
    <property type="match status" value="1"/>
</dbReference>
<keyword evidence="2" id="KW-0812">Transmembrane</keyword>
<protein>
    <submittedName>
        <fullName evidence="7">Hemolysin activation/secretion protein</fullName>
    </submittedName>
</protein>
<dbReference type="GO" id="GO:0046819">
    <property type="term" value="P:protein secretion by the type V secretion system"/>
    <property type="evidence" value="ECO:0007669"/>
    <property type="project" value="TreeGrafter"/>
</dbReference>
<dbReference type="KEGG" id="mpro:BJP34_10845"/>
<evidence type="ECO:0000259" key="6">
    <source>
        <dbReference type="Pfam" id="PF08479"/>
    </source>
</evidence>
<feature type="domain" description="Haemolysin activator HlyB C-terminal" evidence="5">
    <location>
        <begin position="305"/>
        <end position="618"/>
    </location>
</feature>
<dbReference type="Pfam" id="PF08479">
    <property type="entry name" value="POTRA_2"/>
    <property type="match status" value="1"/>
</dbReference>
<dbReference type="Gene3D" id="3.10.20.310">
    <property type="entry name" value="membrane protein fhac"/>
    <property type="match status" value="1"/>
</dbReference>
<dbReference type="Proteomes" id="UP000177870">
    <property type="component" value="Chromosome"/>
</dbReference>
<keyword evidence="1" id="KW-0472">Membrane</keyword>
<dbReference type="GO" id="GO:0008320">
    <property type="term" value="F:protein transmembrane transporter activity"/>
    <property type="evidence" value="ECO:0007669"/>
    <property type="project" value="TreeGrafter"/>
</dbReference>
<dbReference type="InterPro" id="IPR051544">
    <property type="entry name" value="TPS_OM_transporter"/>
</dbReference>
<evidence type="ECO:0000256" key="4">
    <source>
        <dbReference type="SAM" id="MobiDB-lite"/>
    </source>
</evidence>
<name>A0A1D8TQN3_9CYAN</name>
<dbReference type="RefSeq" id="WP_070392357.1">
    <property type="nucleotide sequence ID" value="NZ_CP017599.1"/>
</dbReference>
<evidence type="ECO:0000256" key="3">
    <source>
        <dbReference type="ARBA" id="ARBA00023237"/>
    </source>
</evidence>
<sequence length="659" mass="72609">MFRFVAVVRSSSLLTLGALAVVSSLILKPLEAGAAVNDQSLVFVKDSWPQEPVPIPENLNKGDNQVLGSDTVTNVNTMGINQLLSPPAPAKISQALPPNLPPGIELPEERRRNPFPDPTPRAPKPPSLEPAPEPQPPQKLPPVDELLDPSAPSPDLPDEILEDIPKQIFIKRFNIIGSTVFSQEKLAEITDRFINQPISFPTLFKIRSEITKLYDDEGYVNSGAYIPPQQLEDGIVTIEIIEGELEDIIVKGLSRLNSNYIKSRLAIATKKPLNVRHLLQALQMLRLDPLIANISAELSAGVEPGESLLEVTVTEADTFSTQITLDNGRSPSVGSFRRRPKIREGNLLGLGDALEFNYTNTDGSDTFDVSYTLPINPRNGILRLAYGTTSSEVIEPPFDDIDIDSESRFYEITLLQPVFQTPTEEVVIGITGSRQESETSILDTPFPLSAGADDEGRTRINAIRLIQGWTKRSEQQVLAARSQFSIGISSGDTTINSGRGEPDSNFFVWRGQGQWVRLLAPNTILLIRGDVQLADRSLVPLEQIGIGGLESVRGYRQDLILSDNGAFISAELRLPIIQNDSGTLVQLTPFLDFGTGWNKEDENDIDDNTIASLGLGLRWEQGDFLEANIGWGLQLVDVETRDRTLQEDGFYFSVIFRPF</sequence>
<dbReference type="GO" id="GO:0098046">
    <property type="term" value="C:type V protein secretion system complex"/>
    <property type="evidence" value="ECO:0007669"/>
    <property type="project" value="TreeGrafter"/>
</dbReference>
<dbReference type="Pfam" id="PF03865">
    <property type="entry name" value="ShlB"/>
    <property type="match status" value="1"/>
</dbReference>
<dbReference type="PANTHER" id="PTHR34597:SF3">
    <property type="entry name" value="OUTER MEMBRANE TRANSPORTER CDIB"/>
    <property type="match status" value="1"/>
</dbReference>
<gene>
    <name evidence="7" type="ORF">BJP34_10845</name>
</gene>
<evidence type="ECO:0000313" key="7">
    <source>
        <dbReference type="EMBL" id="AOW99883.1"/>
    </source>
</evidence>